<dbReference type="PANTHER" id="PTHR11157:SF17">
    <property type="entry name" value="ELONGATION OF VERY LONG CHAIN FATTY ACIDS PROTEIN 6"/>
    <property type="match status" value="1"/>
</dbReference>
<comment type="subcellular location">
    <subcellularLocation>
        <location evidence="1">Membrane</location>
        <topology evidence="1">Multi-pass membrane protein</topology>
    </subcellularLocation>
</comment>
<evidence type="ECO:0000256" key="2">
    <source>
        <dbReference type="ARBA" id="ARBA00022516"/>
    </source>
</evidence>
<evidence type="ECO:0000313" key="11">
    <source>
        <dbReference type="EMBL" id="CAE2213647.1"/>
    </source>
</evidence>
<reference evidence="11" key="1">
    <citation type="submission" date="2021-01" db="EMBL/GenBank/DDBJ databases">
        <authorList>
            <person name="Corre E."/>
            <person name="Pelletier E."/>
            <person name="Niang G."/>
            <person name="Scheremetjew M."/>
            <person name="Finn R."/>
            <person name="Kale V."/>
            <person name="Holt S."/>
            <person name="Cochrane G."/>
            <person name="Meng A."/>
            <person name="Brown T."/>
            <person name="Cohen L."/>
        </authorList>
    </citation>
    <scope>NUCLEOTIDE SEQUENCE</scope>
    <source>
        <strain evidence="11">Isolate 1302-5</strain>
    </source>
</reference>
<evidence type="ECO:0000256" key="3">
    <source>
        <dbReference type="ARBA" id="ARBA00022679"/>
    </source>
</evidence>
<evidence type="ECO:0000256" key="4">
    <source>
        <dbReference type="ARBA" id="ARBA00022692"/>
    </source>
</evidence>
<keyword evidence="3 10" id="KW-0808">Transferase</keyword>
<evidence type="ECO:0000256" key="1">
    <source>
        <dbReference type="ARBA" id="ARBA00004141"/>
    </source>
</evidence>
<keyword evidence="8 10" id="KW-0472">Membrane</keyword>
<keyword evidence="5 10" id="KW-0276">Fatty acid metabolism</keyword>
<name>A0A6U6D1A5_9STRA</name>
<gene>
    <name evidence="11" type="ORF">OAUR00152_LOCUS5554</name>
    <name evidence="12" type="ORF">OAUR00152_LOCUS5560</name>
</gene>
<dbReference type="GO" id="GO:0034626">
    <property type="term" value="P:fatty acid elongation, polyunsaturated fatty acid"/>
    <property type="evidence" value="ECO:0007669"/>
    <property type="project" value="TreeGrafter"/>
</dbReference>
<keyword evidence="2 10" id="KW-0444">Lipid biosynthesis</keyword>
<dbReference type="Pfam" id="PF01151">
    <property type="entry name" value="ELO"/>
    <property type="match status" value="1"/>
</dbReference>
<evidence type="ECO:0000256" key="5">
    <source>
        <dbReference type="ARBA" id="ARBA00022832"/>
    </source>
</evidence>
<feature type="transmembrane region" description="Helical" evidence="10">
    <location>
        <begin position="223"/>
        <end position="248"/>
    </location>
</feature>
<evidence type="ECO:0000313" key="12">
    <source>
        <dbReference type="EMBL" id="CAE2213662.1"/>
    </source>
</evidence>
<keyword evidence="7 10" id="KW-0443">Lipid metabolism</keyword>
<keyword evidence="4 10" id="KW-0812">Transmembrane</keyword>
<proteinExistence type="inferred from homology"/>
<evidence type="ECO:0000256" key="6">
    <source>
        <dbReference type="ARBA" id="ARBA00022989"/>
    </source>
</evidence>
<keyword evidence="9 10" id="KW-0275">Fatty acid biosynthesis</keyword>
<evidence type="ECO:0000256" key="9">
    <source>
        <dbReference type="ARBA" id="ARBA00023160"/>
    </source>
</evidence>
<comment type="similarity">
    <text evidence="10">Belongs to the ELO family.</text>
</comment>
<feature type="transmembrane region" description="Helical" evidence="10">
    <location>
        <begin position="58"/>
        <end position="77"/>
    </location>
</feature>
<feature type="transmembrane region" description="Helical" evidence="10">
    <location>
        <begin position="139"/>
        <end position="160"/>
    </location>
</feature>
<accession>A0A6U6D1A5</accession>
<dbReference type="EMBL" id="HBKQ01008221">
    <property type="protein sequence ID" value="CAE2213647.1"/>
    <property type="molecule type" value="Transcribed_RNA"/>
</dbReference>
<dbReference type="GO" id="GO:0042761">
    <property type="term" value="P:very long-chain fatty acid biosynthetic process"/>
    <property type="evidence" value="ECO:0007669"/>
    <property type="project" value="TreeGrafter"/>
</dbReference>
<dbReference type="PANTHER" id="PTHR11157">
    <property type="entry name" value="FATTY ACID ACYL TRANSFERASE-RELATED"/>
    <property type="match status" value="1"/>
</dbReference>
<dbReference type="GO" id="GO:0005789">
    <property type="term" value="C:endoplasmic reticulum membrane"/>
    <property type="evidence" value="ECO:0007669"/>
    <property type="project" value="TreeGrafter"/>
</dbReference>
<dbReference type="GO" id="GO:0019367">
    <property type="term" value="P:fatty acid elongation, saturated fatty acid"/>
    <property type="evidence" value="ECO:0007669"/>
    <property type="project" value="TreeGrafter"/>
</dbReference>
<dbReference type="GO" id="GO:0030148">
    <property type="term" value="P:sphingolipid biosynthetic process"/>
    <property type="evidence" value="ECO:0007669"/>
    <property type="project" value="TreeGrafter"/>
</dbReference>
<evidence type="ECO:0000256" key="8">
    <source>
        <dbReference type="ARBA" id="ARBA00023136"/>
    </source>
</evidence>
<dbReference type="EC" id="2.3.1.-" evidence="10"/>
<feature type="transmembrane region" description="Helical" evidence="10">
    <location>
        <begin position="167"/>
        <end position="184"/>
    </location>
</feature>
<sequence length="315" mass="35995">MVYRAVSEGSECLTKNAAGLPFESLPCLYPKLGETYTGFELSYNPVPVRDFMVAHPEVPIVACILYLNFILVGRSYMNDKKPRSWRNALAGWNLLLSVFSVCGFARVFPHLVHNWREYGMRDCLCNDPENMYGSGPTGLWVQLFVLSKFPELLDTFFIVIHKKPLILLHWYHHFTVLLYCWHSYVHKAPAGIFFVTMNYAVHGIMYGYYFLMAVKAKPRWMNAKFITIAQISQMVVGVGVTMASFYYYMKEEENDGGGGGKGGDPCLIRKENNVAAFVMYGSYLFLFLQFFVGRYLKGKARKSIESKVEANKKAD</sequence>
<feature type="transmembrane region" description="Helical" evidence="10">
    <location>
        <begin position="190"/>
        <end position="211"/>
    </location>
</feature>
<organism evidence="11">
    <name type="scientific">Odontella aurita</name>
    <dbReference type="NCBI Taxonomy" id="265563"/>
    <lineage>
        <taxon>Eukaryota</taxon>
        <taxon>Sar</taxon>
        <taxon>Stramenopiles</taxon>
        <taxon>Ochrophyta</taxon>
        <taxon>Bacillariophyta</taxon>
        <taxon>Mediophyceae</taxon>
        <taxon>Biddulphiophycidae</taxon>
        <taxon>Eupodiscales</taxon>
        <taxon>Odontellaceae</taxon>
        <taxon>Odontella</taxon>
    </lineage>
</organism>
<dbReference type="AlphaFoldDB" id="A0A6U6D1A5"/>
<evidence type="ECO:0000256" key="7">
    <source>
        <dbReference type="ARBA" id="ARBA00023098"/>
    </source>
</evidence>
<dbReference type="InterPro" id="IPR002076">
    <property type="entry name" value="ELO_fam"/>
</dbReference>
<comment type="catalytic activity">
    <reaction evidence="10">
        <text>an acyl-CoA + malonyl-CoA + H(+) = a 3-oxoacyl-CoA + CO2 + CoA</text>
        <dbReference type="Rhea" id="RHEA:50252"/>
        <dbReference type="ChEBI" id="CHEBI:15378"/>
        <dbReference type="ChEBI" id="CHEBI:16526"/>
        <dbReference type="ChEBI" id="CHEBI:57287"/>
        <dbReference type="ChEBI" id="CHEBI:57384"/>
        <dbReference type="ChEBI" id="CHEBI:58342"/>
        <dbReference type="ChEBI" id="CHEBI:90726"/>
    </reaction>
    <physiologicalReaction direction="left-to-right" evidence="10">
        <dbReference type="Rhea" id="RHEA:50253"/>
    </physiologicalReaction>
</comment>
<keyword evidence="6 10" id="KW-1133">Transmembrane helix</keyword>
<evidence type="ECO:0000256" key="10">
    <source>
        <dbReference type="RuleBase" id="RU361115"/>
    </source>
</evidence>
<dbReference type="GO" id="GO:0034625">
    <property type="term" value="P:fatty acid elongation, monounsaturated fatty acid"/>
    <property type="evidence" value="ECO:0007669"/>
    <property type="project" value="TreeGrafter"/>
</dbReference>
<dbReference type="EMBL" id="HBKQ01008227">
    <property type="protein sequence ID" value="CAE2213662.1"/>
    <property type="molecule type" value="Transcribed_RNA"/>
</dbReference>
<feature type="transmembrane region" description="Helical" evidence="10">
    <location>
        <begin position="89"/>
        <end position="108"/>
    </location>
</feature>
<protein>
    <recommendedName>
        <fullName evidence="10">Elongation of fatty acids protein</fullName>
        <ecNumber evidence="10">2.3.1.-</ecNumber>
    </recommendedName>
</protein>
<feature type="transmembrane region" description="Helical" evidence="10">
    <location>
        <begin position="274"/>
        <end position="292"/>
    </location>
</feature>
<dbReference type="GO" id="GO:0009922">
    <property type="term" value="F:fatty acid elongase activity"/>
    <property type="evidence" value="ECO:0007669"/>
    <property type="project" value="InterPro"/>
</dbReference>